<dbReference type="Pfam" id="PF02661">
    <property type="entry name" value="Fic"/>
    <property type="match status" value="1"/>
</dbReference>
<reference evidence="2 3" key="1">
    <citation type="journal article" date="2013" name="ISME J.">
        <title>A metabolic model for members of the genus Tetrasphaera involved in enhanced biological phosphorus removal.</title>
        <authorList>
            <person name="Kristiansen R."/>
            <person name="Nguyen H.T.T."/>
            <person name="Saunders A.M."/>
            <person name="Nielsen J.L."/>
            <person name="Wimmer R."/>
            <person name="Le V.Q."/>
            <person name="McIlroy S.J."/>
            <person name="Petrovski S."/>
            <person name="Seviour R.J."/>
            <person name="Calteau A."/>
            <person name="Nielsen K.L."/>
            <person name="Nielsen P.H."/>
        </authorList>
    </citation>
    <scope>NUCLEOTIDE SEQUENCE [LARGE SCALE GENOMIC DNA]</scope>
    <source>
        <strain evidence="2 3">Lp2</strain>
    </source>
</reference>
<dbReference type="InterPro" id="IPR006440">
    <property type="entry name" value="Doc"/>
</dbReference>
<dbReference type="GO" id="GO:0016301">
    <property type="term" value="F:kinase activity"/>
    <property type="evidence" value="ECO:0007669"/>
    <property type="project" value="InterPro"/>
</dbReference>
<dbReference type="PANTHER" id="PTHR39426">
    <property type="entry name" value="HOMOLOGY TO DEATH-ON-CURING PROTEIN OF PHAGE P1"/>
    <property type="match status" value="1"/>
</dbReference>
<keyword evidence="3" id="KW-1185">Reference proteome</keyword>
<organism evidence="2 3">
    <name type="scientific">Phycicoccus elongatus Lp2</name>
    <dbReference type="NCBI Taxonomy" id="1193181"/>
    <lineage>
        <taxon>Bacteria</taxon>
        <taxon>Bacillati</taxon>
        <taxon>Actinomycetota</taxon>
        <taxon>Actinomycetes</taxon>
        <taxon>Micrococcales</taxon>
        <taxon>Intrasporangiaceae</taxon>
        <taxon>Phycicoccus</taxon>
    </lineage>
</organism>
<dbReference type="InterPro" id="IPR053737">
    <property type="entry name" value="Type_II_TA_Toxin"/>
</dbReference>
<dbReference type="PROSITE" id="PS51459">
    <property type="entry name" value="FIDO"/>
    <property type="match status" value="1"/>
</dbReference>
<feature type="domain" description="Fido" evidence="1">
    <location>
        <begin position="7"/>
        <end position="122"/>
    </location>
</feature>
<dbReference type="PANTHER" id="PTHR39426:SF1">
    <property type="entry name" value="HOMOLOGY TO DEATH-ON-CURING PROTEIN OF PHAGE P1"/>
    <property type="match status" value="1"/>
</dbReference>
<dbReference type="eggNOG" id="COG3654">
    <property type="taxonomic scope" value="Bacteria"/>
</dbReference>
<dbReference type="Gene3D" id="1.20.120.1870">
    <property type="entry name" value="Fic/DOC protein, Fido domain"/>
    <property type="match status" value="1"/>
</dbReference>
<dbReference type="AlphaFoldDB" id="N0E2S6"/>
<protein>
    <submittedName>
        <fullName evidence="2">Death-on-curing family protein</fullName>
    </submittedName>
</protein>
<dbReference type="HOGENOM" id="CLU_115697_5_1_11"/>
<evidence type="ECO:0000259" key="1">
    <source>
        <dbReference type="PROSITE" id="PS51459"/>
    </source>
</evidence>
<sequence>MMKTRFLDLDLLMHIARRTLGTVDVRDVGLLESALVRPRSSVFGQDAYPTLVLKTAAQTHSLARNRALVDGNKRLSLAALTAFVGVNGHRLAFTNDEAYDVIHDIASGAIDEVADIAARLRLESLGRMAW</sequence>
<name>N0E2S6_9MICO</name>
<accession>N0E2S6</accession>
<evidence type="ECO:0000313" key="3">
    <source>
        <dbReference type="Proteomes" id="UP000013167"/>
    </source>
</evidence>
<gene>
    <name evidence="2" type="ORF">BN10_850006</name>
</gene>
<comment type="caution">
    <text evidence="2">The sequence shown here is derived from an EMBL/GenBank/DDBJ whole genome shotgun (WGS) entry which is preliminary data.</text>
</comment>
<dbReference type="InterPro" id="IPR003812">
    <property type="entry name" value="Fido"/>
</dbReference>
<dbReference type="Proteomes" id="UP000013167">
    <property type="component" value="Unassembled WGS sequence"/>
</dbReference>
<dbReference type="EMBL" id="CAIZ01000158">
    <property type="protein sequence ID" value="CCH71248.1"/>
    <property type="molecule type" value="Genomic_DNA"/>
</dbReference>
<proteinExistence type="predicted"/>
<evidence type="ECO:0000313" key="2">
    <source>
        <dbReference type="EMBL" id="CCH71248.1"/>
    </source>
</evidence>
<dbReference type="STRING" id="1193181.BN10_850006"/>
<dbReference type="RefSeq" id="WP_010851079.1">
    <property type="nucleotide sequence ID" value="NZ_HF570956.1"/>
</dbReference>